<evidence type="ECO:0000313" key="5">
    <source>
        <dbReference type="EMBL" id="KAF3968544.1"/>
    </source>
</evidence>
<dbReference type="Proteomes" id="UP000737018">
    <property type="component" value="Unassembled WGS sequence"/>
</dbReference>
<keyword evidence="2" id="KW-0677">Repeat</keyword>
<dbReference type="FunFam" id="1.25.40.10:FF:000629">
    <property type="entry name" value="Putative pentatricopeptide repeat-containing protein"/>
    <property type="match status" value="1"/>
</dbReference>
<evidence type="ECO:0000256" key="2">
    <source>
        <dbReference type="ARBA" id="ARBA00022737"/>
    </source>
</evidence>
<reference evidence="5" key="1">
    <citation type="submission" date="2020-03" db="EMBL/GenBank/DDBJ databases">
        <title>Castanea mollissima Vanexum genome sequencing.</title>
        <authorList>
            <person name="Staton M."/>
        </authorList>
    </citation>
    <scope>NUCLEOTIDE SEQUENCE</scope>
    <source>
        <tissue evidence="5">Leaf</tissue>
    </source>
</reference>
<dbReference type="GO" id="GO:0008270">
    <property type="term" value="F:zinc ion binding"/>
    <property type="evidence" value="ECO:0007669"/>
    <property type="project" value="InterPro"/>
</dbReference>
<feature type="repeat" description="PPR" evidence="3">
    <location>
        <begin position="232"/>
        <end position="266"/>
    </location>
</feature>
<keyword evidence="6" id="KW-1185">Reference proteome</keyword>
<feature type="repeat" description="PPR" evidence="3">
    <location>
        <begin position="68"/>
        <end position="98"/>
    </location>
</feature>
<proteinExistence type="inferred from homology"/>
<dbReference type="Gene3D" id="1.25.40.10">
    <property type="entry name" value="Tetratricopeptide repeat domain"/>
    <property type="match status" value="5"/>
</dbReference>
<dbReference type="Pfam" id="PF14432">
    <property type="entry name" value="DYW_deaminase"/>
    <property type="match status" value="1"/>
</dbReference>
<dbReference type="FunFam" id="1.25.40.10:FF:000442">
    <property type="entry name" value="Pentatricopeptide repeat-containing protein At3g49710"/>
    <property type="match status" value="1"/>
</dbReference>
<dbReference type="InterPro" id="IPR046848">
    <property type="entry name" value="E_motif"/>
</dbReference>
<protein>
    <recommendedName>
        <fullName evidence="4">DYW domain-containing protein</fullName>
    </recommendedName>
</protein>
<dbReference type="PANTHER" id="PTHR47926">
    <property type="entry name" value="PENTATRICOPEPTIDE REPEAT-CONTAINING PROTEIN"/>
    <property type="match status" value="1"/>
</dbReference>
<dbReference type="PROSITE" id="PS51375">
    <property type="entry name" value="PPR"/>
    <property type="match status" value="7"/>
</dbReference>
<name>A0A8J4RHV1_9ROSI</name>
<feature type="repeat" description="PPR" evidence="3">
    <location>
        <begin position="201"/>
        <end position="231"/>
    </location>
</feature>
<gene>
    <name evidence="5" type="ORF">CMV_007574</name>
</gene>
<dbReference type="AlphaFoldDB" id="A0A8J4RHV1"/>
<dbReference type="OrthoDB" id="185373at2759"/>
<evidence type="ECO:0000256" key="3">
    <source>
        <dbReference type="PROSITE-ProRule" id="PRU00708"/>
    </source>
</evidence>
<dbReference type="InterPro" id="IPR032867">
    <property type="entry name" value="DYW_dom"/>
</dbReference>
<evidence type="ECO:0000259" key="4">
    <source>
        <dbReference type="Pfam" id="PF14432"/>
    </source>
</evidence>
<comment type="similarity">
    <text evidence="1">Belongs to the PPR family. PCMP-H subfamily.</text>
</comment>
<feature type="domain" description="DYW" evidence="4">
    <location>
        <begin position="649"/>
        <end position="694"/>
    </location>
</feature>
<dbReference type="Pfam" id="PF01535">
    <property type="entry name" value="PPR"/>
    <property type="match status" value="7"/>
</dbReference>
<dbReference type="Pfam" id="PF20431">
    <property type="entry name" value="E_motif"/>
    <property type="match status" value="1"/>
</dbReference>
<dbReference type="InterPro" id="IPR002885">
    <property type="entry name" value="PPR_rpt"/>
</dbReference>
<dbReference type="EMBL" id="JRKL02000758">
    <property type="protein sequence ID" value="KAF3968544.1"/>
    <property type="molecule type" value="Genomic_DNA"/>
</dbReference>
<feature type="repeat" description="PPR" evidence="3">
    <location>
        <begin position="434"/>
        <end position="468"/>
    </location>
</feature>
<dbReference type="FunFam" id="1.25.40.10:FF:000284">
    <property type="entry name" value="Pentatricopeptide repeat-containing protein"/>
    <property type="match status" value="1"/>
</dbReference>
<dbReference type="GO" id="GO:0009451">
    <property type="term" value="P:RNA modification"/>
    <property type="evidence" value="ECO:0007669"/>
    <property type="project" value="InterPro"/>
</dbReference>
<dbReference type="FunFam" id="1.25.40.10:FF:000366">
    <property type="entry name" value="Pentatricopeptide (PPR) repeat-containing protein"/>
    <property type="match status" value="1"/>
</dbReference>
<dbReference type="FunFam" id="1.25.40.10:FF:000472">
    <property type="entry name" value="Putative pentatricopeptide repeat-containing protein"/>
    <property type="match status" value="1"/>
</dbReference>
<feature type="repeat" description="PPR" evidence="3">
    <location>
        <begin position="99"/>
        <end position="133"/>
    </location>
</feature>
<sequence length="831" mass="94284">MSSNYYCVLLKLCSKARDQTQAKKLHCHIIKALVNPETFLLNNLIITYGKLGNIEYARHVFDEIPRPNLFSWNTVLSAYSKLGHLLEMQEMFDRMPNQDGVSWNSLISGYACYGSLVEAVKVYKQMLKEGLVNLNRITFSTMLILCSNQGCVDLGRQIHGNIMKFGFLSYVFVGSPLVDMYSKMGLVYDAKRVFDEMTERNVVMYNTMITGLLRCGMVEDSRQLFQGMQERDSVSWTTMITGLAQNGLVREAIEMFREMRLQGLDMDQFTFGSVLTACGGLLALEGGKQIHAYIIRTDYKDNIFVSSALVDMYCKCRSIKSAETVFTRMTSKNVVSWTAMLVGYGQNGYSEEAVRIFRDMQRKGIEPDDFTLGSVVSSCANLASLEEGAQFHAHALVSGLISFITVSNALVTLYGKCGSIEDSHRMFNDIKNRDEVSWTALVSAYSQFGDANEMIDLFEMMLAQGLKPDGVTFIGVLSACSRAGLVEKGHHYFESMIKEHGITPLPDHYTCMIDLLSRSGRLDEAKTFINKMPFHPDAIGWATLLSSCRFYGNMEIGKWAAESLLELEPQNPASYILLSSIYAAKREWDNVAQLRRGMRDKGVRKEPGCSWIKYKKKVYIFSADDQSSPFSDQIYSELEKLNCKMRAEGYVPDMSYVLHDVDKSDKIKMLSHHSEKLAIAFGLIFVPTDLPIRMDLVRVEISGDAILYPKIYQLQKTSLFQGERDLEMIREREKGAKRGPKSQSDLIPRCVNHEMGCYGKSNKRNLYTVTYMLSWRGYLSHLFEINCGLRILFEVASHDDVVQYAQIKWQAQNLVDDVETEVELILQLAYN</sequence>
<evidence type="ECO:0000256" key="1">
    <source>
        <dbReference type="ARBA" id="ARBA00006643"/>
    </source>
</evidence>
<accession>A0A8J4RHV1</accession>
<comment type="caution">
    <text evidence="5">The sequence shown here is derived from an EMBL/GenBank/DDBJ whole genome shotgun (WGS) entry which is preliminary data.</text>
</comment>
<evidence type="ECO:0000313" key="6">
    <source>
        <dbReference type="Proteomes" id="UP000737018"/>
    </source>
</evidence>
<dbReference type="PANTHER" id="PTHR47926:SF511">
    <property type="entry name" value="PENTATRICOPEPTIDE REPEAT-CONTAINING PROTEIN"/>
    <property type="match status" value="1"/>
</dbReference>
<dbReference type="NCBIfam" id="TIGR00756">
    <property type="entry name" value="PPR"/>
    <property type="match status" value="8"/>
</dbReference>
<feature type="repeat" description="PPR" evidence="3">
    <location>
        <begin position="469"/>
        <end position="504"/>
    </location>
</feature>
<dbReference type="InterPro" id="IPR046960">
    <property type="entry name" value="PPR_At4g14850-like_plant"/>
</dbReference>
<feature type="repeat" description="PPR" evidence="3">
    <location>
        <begin position="333"/>
        <end position="367"/>
    </location>
</feature>
<dbReference type="InterPro" id="IPR011990">
    <property type="entry name" value="TPR-like_helical_dom_sf"/>
</dbReference>
<organism evidence="5 6">
    <name type="scientific">Castanea mollissima</name>
    <name type="common">Chinese chestnut</name>
    <dbReference type="NCBI Taxonomy" id="60419"/>
    <lineage>
        <taxon>Eukaryota</taxon>
        <taxon>Viridiplantae</taxon>
        <taxon>Streptophyta</taxon>
        <taxon>Embryophyta</taxon>
        <taxon>Tracheophyta</taxon>
        <taxon>Spermatophyta</taxon>
        <taxon>Magnoliopsida</taxon>
        <taxon>eudicotyledons</taxon>
        <taxon>Gunneridae</taxon>
        <taxon>Pentapetalae</taxon>
        <taxon>rosids</taxon>
        <taxon>fabids</taxon>
        <taxon>Fagales</taxon>
        <taxon>Fagaceae</taxon>
        <taxon>Castanea</taxon>
    </lineage>
</organism>
<dbReference type="Pfam" id="PF13041">
    <property type="entry name" value="PPR_2"/>
    <property type="match status" value="3"/>
</dbReference>
<dbReference type="GO" id="GO:0003723">
    <property type="term" value="F:RNA binding"/>
    <property type="evidence" value="ECO:0007669"/>
    <property type="project" value="InterPro"/>
</dbReference>